<reference evidence="1" key="1">
    <citation type="journal article" date="2020" name="Nature">
        <title>Giant virus diversity and host interactions through global metagenomics.</title>
        <authorList>
            <person name="Schulz F."/>
            <person name="Roux S."/>
            <person name="Paez-Espino D."/>
            <person name="Jungbluth S."/>
            <person name="Walsh D.A."/>
            <person name="Denef V.J."/>
            <person name="McMahon K.D."/>
            <person name="Konstantinidis K.T."/>
            <person name="Eloe-Fadrosh E.A."/>
            <person name="Kyrpides N.C."/>
            <person name="Woyke T."/>
        </authorList>
    </citation>
    <scope>NUCLEOTIDE SEQUENCE</scope>
    <source>
        <strain evidence="1">GVMAG-M-3300023184-17</strain>
    </source>
</reference>
<organism evidence="1">
    <name type="scientific">viral metagenome</name>
    <dbReference type="NCBI Taxonomy" id="1070528"/>
    <lineage>
        <taxon>unclassified sequences</taxon>
        <taxon>metagenomes</taxon>
        <taxon>organismal metagenomes</taxon>
    </lineage>
</organism>
<evidence type="ECO:0000313" key="1">
    <source>
        <dbReference type="EMBL" id="QHT85271.1"/>
    </source>
</evidence>
<protein>
    <submittedName>
        <fullName evidence="1">Uncharacterized protein</fullName>
    </submittedName>
</protein>
<sequence length="257" mass="28183">MSKARVIGPSSAGSTIHGCNVNLNTAGGTKKQGLPFQLDRRTFQHRAVKRIATGDKRDYIFTMNQIGGIGRVGWYPRDGIRPRAPYRYKEDVQNALTCNYDPTNTNYNAFVYGSYIILPVSCDPSTIHLITLNSTLVTIVFPNVTYLPNGPTNGHSGYVFKLQSSVPVALQFHINDTSCSTLHTNTLLVSTVGSTHIEVNPSNLSINGTVCTTPINNIIYNNITYPIVAYDQQTNLLTIIIDGILQPTVFNGSLQCI</sequence>
<accession>A0A6C0HWZ5</accession>
<dbReference type="AlphaFoldDB" id="A0A6C0HWZ5"/>
<dbReference type="EMBL" id="MN740041">
    <property type="protein sequence ID" value="QHT85271.1"/>
    <property type="molecule type" value="Genomic_DNA"/>
</dbReference>
<name>A0A6C0HWZ5_9ZZZZ</name>
<proteinExistence type="predicted"/>